<dbReference type="PANTHER" id="PTHR13140:SF706">
    <property type="entry name" value="DILUTE CLASS UNCONVENTIONAL MYOSIN, ISOFORM C"/>
    <property type="match status" value="1"/>
</dbReference>
<dbReference type="VEuPathDB" id="TriTrypDB:TCSYLVIO_001228"/>
<keyword evidence="3 6" id="KW-0518">Myosin</keyword>
<dbReference type="VEuPathDB" id="TriTrypDB:TcCLB.507057.4"/>
<reference evidence="9 10" key="1">
    <citation type="journal article" date="2018" name="Microb. Genom.">
        <title>Expanding an expanded genome: long-read sequencing of Trypanosoma cruzi.</title>
        <authorList>
            <person name="Berna L."/>
            <person name="Rodriguez M."/>
            <person name="Chiribao M.L."/>
            <person name="Parodi-Talice A."/>
            <person name="Pita S."/>
            <person name="Rijo G."/>
            <person name="Alvarez-Valin F."/>
            <person name="Robello C."/>
        </authorList>
    </citation>
    <scope>NUCLEOTIDE SEQUENCE [LARGE SCALE GENOMIC DNA]</scope>
    <source>
        <strain evidence="9 10">Dm28c</strain>
    </source>
</reference>
<dbReference type="VEuPathDB" id="TriTrypDB:TcCLB.507445.50"/>
<dbReference type="GO" id="GO:0000146">
    <property type="term" value="F:microfilament motor activity"/>
    <property type="evidence" value="ECO:0007669"/>
    <property type="project" value="TreeGrafter"/>
</dbReference>
<dbReference type="SMART" id="SM00242">
    <property type="entry name" value="MYSc"/>
    <property type="match status" value="1"/>
</dbReference>
<dbReference type="EMBL" id="PRFA01000060">
    <property type="protein sequence ID" value="PWU89355.1"/>
    <property type="molecule type" value="Genomic_DNA"/>
</dbReference>
<dbReference type="InterPro" id="IPR027417">
    <property type="entry name" value="P-loop_NTPase"/>
</dbReference>
<dbReference type="SUPFAM" id="SSF52540">
    <property type="entry name" value="P-loop containing nucleoside triphosphate hydrolases"/>
    <property type="match status" value="1"/>
</dbReference>
<feature type="region of interest" description="Actin-binding" evidence="6">
    <location>
        <begin position="692"/>
        <end position="714"/>
    </location>
</feature>
<evidence type="ECO:0000256" key="5">
    <source>
        <dbReference type="ARBA" id="ARBA00023203"/>
    </source>
</evidence>
<dbReference type="VEuPathDB" id="TriTrypDB:TcCLB.506685.50"/>
<dbReference type="VEuPathDB" id="TriTrypDB:ECC02_000733"/>
<dbReference type="PANTHER" id="PTHR13140">
    <property type="entry name" value="MYOSIN"/>
    <property type="match status" value="1"/>
</dbReference>
<sequence>MAEASVTSHDGYCVGDAVYFNHPTECWIRGTLNIIKRVTKRDGFTHILYGCSAVTSDRYLPSLSETPSLVHVYPLKKQDIHHIIDSCVEPTEHTTLNDLLELSYLHDATLLEQVRVRYYEKLIYTHIGPIALALNPYDYTLPNYTDDNMPKYVMEGSKVIEAPSKNLPHAWTVAHYSYWRMCTDGLNQSITVSGESGAGKTETAKIVLKYIGVVSTAQCGSQEKSGAEEITKKVNLTSPILEAFGNAKTRRNDNSSRFGKFMKVFFRQSPTGGVMTGASIKVYLLERSRVVTHGKGERGYHSFYQLLANNGEAAKRHRLSQLQLTRAEDYRCTAVGNATIIEGVNDADDFEEVMRAMEFVGMSEAECNAVWNTVGAVLHLLSLQFKALNDDECCIDMNAQNVEMHLRMVKELLGLPDDVLFKELVTTTQLTRGETIVRKLRLTQAVDLCEGIAKVLYEALFLWLVARINELIIPSSQDEEKRMQWIGLLDIFGFENFSSGNSFEQLCINLANETLQNHYNSIIFTRDIEECHKEGINTEGVLFYDNQPCLDLICGVDFSGCGPGGSSKTTNKMSILHLLDEESSLAKGSDLTFREKVCDLYGGRLLDGKGGHPNFLRLKTDRSSFVIRHYAGDVTYNVEGFRVKNCDATKEVLKGAIRSSTISFVASLLSSKTSDSGLAVKSTVGSFFKNQLVQLMTEINGTHPHWIRCIKPHSTKKPRMFNGNEVMTQMRSAGVLETIKIRQNSFSVRLPFAEFLRAHKVLMTNLHPMVSKYCQTLNMKLTEFQIPFHPHDTEEEKIREILRRAGVNSNAQAQVGRSKVFLKLEISQHLASIVRAVQNGCMLMIQAAARCIFSCRTLHVHYLRRQHQIITAAVFSHRSRLQMRLLELREKEQYLLNAFRVILLVQKDEMEARIALEENERAEHRSLFGKAKEEKDGIIQLLLKRREEQDVVEQHTFAEVESQTRCDIEEAELISRQYLYEGTRLLTLEENARDDVEVEESMERRSSFEHGYMQIKRHLAAWLMQVANKQQLDFLAAEDTRRRITTQEESTTFNMFCTLYDLILSELLARVSLAKEEKDAFSDWCKSWDTEWLHVEKLWLARKSITDRRMILLLQKKERDARINLERSYNYSIMELLESLSQNEQDALRREKERLALEEEERMLLEEEALFLAREEEKRRFNAVREAAQQLWQNVLEDKRLVREIRRHEERTKGIFAAKAQLTREYTLMCRRKEIAKGKAITGLNGAGDRKKLEDYLHKQKILSQALANHQRLLLEMETNLVEFRSKTSLNSPLRRSPSLLGPAGFIKAREDFSLYSLKNVSVSTEGSMNLIHRMSMVKELACSRARGPSMTPGAIAAANRLEVYRQNRERRKRETSETIIRQNAIMPLRAEREENSMSTCLKSERGVHSMDYYLHRNPLKEDWAPGPTDSKGLYWMFTPNGERVPLPSIEKCNSSGVHINDEHNCACGNSPEPYFPSFSR</sequence>
<dbReference type="Pfam" id="PF00063">
    <property type="entry name" value="Myosin_head"/>
    <property type="match status" value="1"/>
</dbReference>
<dbReference type="InterPro" id="IPR001609">
    <property type="entry name" value="Myosin_head_motor_dom-like"/>
</dbReference>
<keyword evidence="5 6" id="KW-0009">Actin-binding</keyword>
<dbReference type="GO" id="GO:0005737">
    <property type="term" value="C:cytoplasm"/>
    <property type="evidence" value="ECO:0007669"/>
    <property type="project" value="TreeGrafter"/>
</dbReference>
<name>A0A2V2UYQ6_TRYCR</name>
<dbReference type="VEuPathDB" id="TriTrypDB:C4B63_60g176"/>
<keyword evidence="2 6" id="KW-0067">ATP-binding</keyword>
<dbReference type="VEuPathDB" id="TriTrypDB:TcCL_ESM06843"/>
<evidence type="ECO:0000256" key="2">
    <source>
        <dbReference type="ARBA" id="ARBA00022840"/>
    </source>
</evidence>
<evidence type="ECO:0000256" key="1">
    <source>
        <dbReference type="ARBA" id="ARBA00022741"/>
    </source>
</evidence>
<dbReference type="PRINTS" id="PR00193">
    <property type="entry name" value="MYOSINHEAVY"/>
</dbReference>
<dbReference type="Gene3D" id="1.20.58.530">
    <property type="match status" value="1"/>
</dbReference>
<feature type="domain" description="Myosin motor" evidence="8">
    <location>
        <begin position="94"/>
        <end position="835"/>
    </location>
</feature>
<dbReference type="Gene3D" id="3.40.850.10">
    <property type="entry name" value="Kinesin motor domain"/>
    <property type="match status" value="1"/>
</dbReference>
<evidence type="ECO:0000259" key="8">
    <source>
        <dbReference type="PROSITE" id="PS51456"/>
    </source>
</evidence>
<dbReference type="SMR" id="A0A2V2UYQ6"/>
<dbReference type="VEuPathDB" id="TriTrypDB:C3747_6g694"/>
<evidence type="ECO:0000256" key="3">
    <source>
        <dbReference type="ARBA" id="ARBA00023123"/>
    </source>
</evidence>
<accession>A0A2V2UYQ6</accession>
<dbReference type="VEuPathDB" id="TriTrypDB:TCDM_08875"/>
<dbReference type="VEuPathDB" id="TriTrypDB:TcG_08224"/>
<dbReference type="VEuPathDB" id="TriTrypDB:TcCL_NonESM10003"/>
<dbReference type="GO" id="GO:0016020">
    <property type="term" value="C:membrane"/>
    <property type="evidence" value="ECO:0007669"/>
    <property type="project" value="TreeGrafter"/>
</dbReference>
<dbReference type="GO" id="GO:0005524">
    <property type="term" value="F:ATP binding"/>
    <property type="evidence" value="ECO:0007669"/>
    <property type="project" value="UniProtKB-UniRule"/>
</dbReference>
<keyword evidence="7" id="KW-0175">Coiled coil</keyword>
<comment type="similarity">
    <text evidence="6">Belongs to the TRAFAC class myosin-kinesin ATPase superfamily. Myosin family.</text>
</comment>
<dbReference type="PROSITE" id="PS51456">
    <property type="entry name" value="MYOSIN_MOTOR"/>
    <property type="match status" value="1"/>
</dbReference>
<evidence type="ECO:0000313" key="9">
    <source>
        <dbReference type="EMBL" id="PWU89355.1"/>
    </source>
</evidence>
<evidence type="ECO:0000256" key="4">
    <source>
        <dbReference type="ARBA" id="ARBA00023175"/>
    </source>
</evidence>
<keyword evidence="4 6" id="KW-0505">Motor protein</keyword>
<dbReference type="GO" id="GO:0007015">
    <property type="term" value="P:actin filament organization"/>
    <property type="evidence" value="ECO:0007669"/>
    <property type="project" value="TreeGrafter"/>
</dbReference>
<evidence type="ECO:0000313" key="10">
    <source>
        <dbReference type="Proteomes" id="UP000246121"/>
    </source>
</evidence>
<feature type="binding site" evidence="6">
    <location>
        <begin position="194"/>
        <end position="201"/>
    </location>
    <ligand>
        <name>ATP</name>
        <dbReference type="ChEBI" id="CHEBI:30616"/>
    </ligand>
</feature>
<dbReference type="Gene3D" id="1.20.5.4820">
    <property type="match status" value="1"/>
</dbReference>
<protein>
    <submittedName>
        <fullName evidence="9">Putative myosin heavy chain</fullName>
    </submittedName>
</protein>
<keyword evidence="1 6" id="KW-0547">Nucleotide-binding</keyword>
<dbReference type="CDD" id="cd00124">
    <property type="entry name" value="MYSc"/>
    <property type="match status" value="1"/>
</dbReference>
<dbReference type="GO" id="GO:0016459">
    <property type="term" value="C:myosin complex"/>
    <property type="evidence" value="ECO:0007669"/>
    <property type="project" value="UniProtKB-KW"/>
</dbReference>
<dbReference type="VEuPathDB" id="TriTrypDB:Tc_MARK_4644"/>
<dbReference type="VEuPathDB" id="TriTrypDB:TcYC6_0067130"/>
<dbReference type="GO" id="GO:0051015">
    <property type="term" value="F:actin filament binding"/>
    <property type="evidence" value="ECO:0007669"/>
    <property type="project" value="TreeGrafter"/>
</dbReference>
<evidence type="ECO:0000256" key="6">
    <source>
        <dbReference type="PROSITE-ProRule" id="PRU00782"/>
    </source>
</evidence>
<dbReference type="Proteomes" id="UP000246121">
    <property type="component" value="Unassembled WGS sequence"/>
</dbReference>
<proteinExistence type="inferred from homology"/>
<dbReference type="Gene3D" id="1.10.10.820">
    <property type="match status" value="1"/>
</dbReference>
<evidence type="ECO:0000256" key="7">
    <source>
        <dbReference type="SAM" id="Coils"/>
    </source>
</evidence>
<dbReference type="Gene3D" id="1.20.120.720">
    <property type="entry name" value="Myosin VI head, motor domain, U50 subdomain"/>
    <property type="match status" value="1"/>
</dbReference>
<dbReference type="InterPro" id="IPR036961">
    <property type="entry name" value="Kinesin_motor_dom_sf"/>
</dbReference>
<gene>
    <name evidence="9" type="ORF">C4B63_60g176</name>
</gene>
<dbReference type="VEuPathDB" id="TriTrypDB:TcBrA4_0114640"/>
<dbReference type="VEuPathDB" id="TriTrypDB:BCY84_10509"/>
<organism evidence="9 10">
    <name type="scientific">Trypanosoma cruzi</name>
    <dbReference type="NCBI Taxonomy" id="5693"/>
    <lineage>
        <taxon>Eukaryota</taxon>
        <taxon>Discoba</taxon>
        <taxon>Euglenozoa</taxon>
        <taxon>Kinetoplastea</taxon>
        <taxon>Metakinetoplastina</taxon>
        <taxon>Trypanosomatida</taxon>
        <taxon>Trypanosomatidae</taxon>
        <taxon>Trypanosoma</taxon>
        <taxon>Schizotrypanum</taxon>
    </lineage>
</organism>
<comment type="caution">
    <text evidence="9">The sequence shown here is derived from an EMBL/GenBank/DDBJ whole genome shotgun (WGS) entry which is preliminary data.</text>
</comment>
<feature type="coiled-coil region" evidence="7">
    <location>
        <begin position="1134"/>
        <end position="1175"/>
    </location>
</feature>